<protein>
    <recommendedName>
        <fullName evidence="8">L-type lectin-like domain-containing protein</fullName>
    </recommendedName>
</protein>
<dbReference type="GO" id="GO:0006888">
    <property type="term" value="P:endoplasmic reticulum to Golgi vesicle-mediated transport"/>
    <property type="evidence" value="ECO:0007669"/>
    <property type="project" value="TreeGrafter"/>
</dbReference>
<accession>A0A8H7UNM1</accession>
<gene>
    <name evidence="9" type="ORF">INT44_001115</name>
</gene>
<evidence type="ECO:0000256" key="6">
    <source>
        <dbReference type="SAM" id="Phobius"/>
    </source>
</evidence>
<dbReference type="SUPFAM" id="SSF49899">
    <property type="entry name" value="Concanavalin A-like lectins/glucanases"/>
    <property type="match status" value="1"/>
</dbReference>
<evidence type="ECO:0000256" key="4">
    <source>
        <dbReference type="ARBA" id="ARBA00022989"/>
    </source>
</evidence>
<keyword evidence="5 6" id="KW-0472">Membrane</keyword>
<dbReference type="Proteomes" id="UP000612746">
    <property type="component" value="Unassembled WGS sequence"/>
</dbReference>
<evidence type="ECO:0000313" key="9">
    <source>
        <dbReference type="EMBL" id="KAG2188362.1"/>
    </source>
</evidence>
<evidence type="ECO:0000256" key="7">
    <source>
        <dbReference type="SAM" id="SignalP"/>
    </source>
</evidence>
<dbReference type="PANTHER" id="PTHR12223">
    <property type="entry name" value="VESICULAR MANNOSE-BINDING LECTIN"/>
    <property type="match status" value="1"/>
</dbReference>
<dbReference type="GO" id="GO:0005537">
    <property type="term" value="F:D-mannose binding"/>
    <property type="evidence" value="ECO:0007669"/>
    <property type="project" value="TreeGrafter"/>
</dbReference>
<organism evidence="9 10">
    <name type="scientific">Umbelopsis vinacea</name>
    <dbReference type="NCBI Taxonomy" id="44442"/>
    <lineage>
        <taxon>Eukaryota</taxon>
        <taxon>Fungi</taxon>
        <taxon>Fungi incertae sedis</taxon>
        <taxon>Mucoromycota</taxon>
        <taxon>Mucoromycotina</taxon>
        <taxon>Umbelopsidomycetes</taxon>
        <taxon>Umbelopsidales</taxon>
        <taxon>Umbelopsidaceae</taxon>
        <taxon>Umbelopsis</taxon>
    </lineage>
</organism>
<dbReference type="InterPro" id="IPR005052">
    <property type="entry name" value="Lectin_leg"/>
</dbReference>
<dbReference type="GO" id="GO:0000139">
    <property type="term" value="C:Golgi membrane"/>
    <property type="evidence" value="ECO:0007669"/>
    <property type="project" value="TreeGrafter"/>
</dbReference>
<dbReference type="CDD" id="cd07308">
    <property type="entry name" value="lectin_leg-like"/>
    <property type="match status" value="1"/>
</dbReference>
<comment type="subcellular location">
    <subcellularLocation>
        <location evidence="1">Membrane</location>
        <topology evidence="1">Single-pass type I membrane protein</topology>
    </subcellularLocation>
</comment>
<evidence type="ECO:0000313" key="10">
    <source>
        <dbReference type="Proteomes" id="UP000612746"/>
    </source>
</evidence>
<evidence type="ECO:0000256" key="2">
    <source>
        <dbReference type="ARBA" id="ARBA00022692"/>
    </source>
</evidence>
<keyword evidence="10" id="KW-1185">Reference proteome</keyword>
<keyword evidence="2 6" id="KW-0812">Transmembrane</keyword>
<dbReference type="PROSITE" id="PS51328">
    <property type="entry name" value="L_LECTIN_LIKE"/>
    <property type="match status" value="1"/>
</dbReference>
<dbReference type="PANTHER" id="PTHR12223:SF45">
    <property type="entry name" value="RE50040P"/>
    <property type="match status" value="1"/>
</dbReference>
<name>A0A8H7UNM1_9FUNG</name>
<reference evidence="9" key="1">
    <citation type="submission" date="2020-12" db="EMBL/GenBank/DDBJ databases">
        <title>Metabolic potential, ecology and presence of endohyphal bacteria is reflected in genomic diversity of Mucoromycotina.</title>
        <authorList>
            <person name="Muszewska A."/>
            <person name="Okrasinska A."/>
            <person name="Steczkiewicz K."/>
            <person name="Drgas O."/>
            <person name="Orlowska M."/>
            <person name="Perlinska-Lenart U."/>
            <person name="Aleksandrzak-Piekarczyk T."/>
            <person name="Szatraj K."/>
            <person name="Zielenkiewicz U."/>
            <person name="Pilsyk S."/>
            <person name="Malc E."/>
            <person name="Mieczkowski P."/>
            <person name="Kruszewska J.S."/>
            <person name="Biernat P."/>
            <person name="Pawlowska J."/>
        </authorList>
    </citation>
    <scope>NUCLEOTIDE SEQUENCE</scope>
    <source>
        <strain evidence="9">WA0000051536</strain>
    </source>
</reference>
<dbReference type="GO" id="GO:0005793">
    <property type="term" value="C:endoplasmic reticulum-Golgi intermediate compartment"/>
    <property type="evidence" value="ECO:0007669"/>
    <property type="project" value="TreeGrafter"/>
</dbReference>
<dbReference type="FunFam" id="2.60.120.200:FF:000095">
    <property type="entry name" value="Lectin family integral membrane protein"/>
    <property type="match status" value="1"/>
</dbReference>
<dbReference type="GO" id="GO:0005789">
    <property type="term" value="C:endoplasmic reticulum membrane"/>
    <property type="evidence" value="ECO:0007669"/>
    <property type="project" value="TreeGrafter"/>
</dbReference>
<proteinExistence type="predicted"/>
<dbReference type="AlphaFoldDB" id="A0A8H7UNM1"/>
<dbReference type="Pfam" id="PF03388">
    <property type="entry name" value="Lectin_leg-like"/>
    <property type="match status" value="1"/>
</dbReference>
<comment type="caution">
    <text evidence="9">The sequence shown here is derived from an EMBL/GenBank/DDBJ whole genome shotgun (WGS) entry which is preliminary data.</text>
</comment>
<feature type="non-terminal residue" evidence="9">
    <location>
        <position position="316"/>
    </location>
</feature>
<feature type="domain" description="L-type lectin-like" evidence="8">
    <location>
        <begin position="32"/>
        <end position="256"/>
    </location>
</feature>
<evidence type="ECO:0000256" key="5">
    <source>
        <dbReference type="ARBA" id="ARBA00023136"/>
    </source>
</evidence>
<feature type="chain" id="PRO_5034274000" description="L-type lectin-like domain-containing protein" evidence="7">
    <location>
        <begin position="26"/>
        <end position="316"/>
    </location>
</feature>
<dbReference type="InterPro" id="IPR051136">
    <property type="entry name" value="Intracellular_Lectin-GPT"/>
</dbReference>
<dbReference type="InterPro" id="IPR013320">
    <property type="entry name" value="ConA-like_dom_sf"/>
</dbReference>
<evidence type="ECO:0000256" key="1">
    <source>
        <dbReference type="ARBA" id="ARBA00004479"/>
    </source>
</evidence>
<evidence type="ECO:0000256" key="3">
    <source>
        <dbReference type="ARBA" id="ARBA00022729"/>
    </source>
</evidence>
<feature type="signal peptide" evidence="7">
    <location>
        <begin position="1"/>
        <end position="25"/>
    </location>
</feature>
<dbReference type="EMBL" id="JAEPRA010000002">
    <property type="protein sequence ID" value="KAG2188362.1"/>
    <property type="molecule type" value="Genomic_DNA"/>
</dbReference>
<evidence type="ECO:0000259" key="8">
    <source>
        <dbReference type="PROSITE" id="PS51328"/>
    </source>
</evidence>
<keyword evidence="3 7" id="KW-0732">Signal</keyword>
<feature type="transmembrane region" description="Helical" evidence="6">
    <location>
        <begin position="283"/>
        <end position="307"/>
    </location>
</feature>
<sequence length="316" mass="35334">SDPAIMLYLKSTLLALGAAFGLTVAQQSTNQAITLQTHSLYPPYIDDDLQNRWFDFGGDAVINTNKHVRLTSNRPSQVGYLWSRLPLTAANFEIELEYNVDGPSGHLFGDGFALWLSKQRMSIGPVFGSVNNFDGLGIFFDTYDNERSHKHSFPYVQAMLGDGYKYYDNDKDGSSTELAGCEADFRGKTVVTKARLTFYKDNYLRLELQHEKEDEWTECFKVPNVKLPDQVYLGFTAHTGEISDNHDIIAVTTKTLIPVPIEKQKPIPQTGKKTKSSSGGGGVLWFLFKMVAAGGIVGGMFVAYRMYEKSGNMKRF</sequence>
<dbReference type="GO" id="GO:0030134">
    <property type="term" value="C:COPII-coated ER to Golgi transport vesicle"/>
    <property type="evidence" value="ECO:0007669"/>
    <property type="project" value="TreeGrafter"/>
</dbReference>
<dbReference type="Gene3D" id="2.60.120.200">
    <property type="match status" value="1"/>
</dbReference>
<dbReference type="OrthoDB" id="270293at2759"/>
<keyword evidence="4 6" id="KW-1133">Transmembrane helix</keyword>